<proteinExistence type="predicted"/>
<dbReference type="EMBL" id="CP036526">
    <property type="protein sequence ID" value="QDT11944.1"/>
    <property type="molecule type" value="Genomic_DNA"/>
</dbReference>
<dbReference type="NCBIfam" id="TIGR03067">
    <property type="entry name" value="Planc_TIGR03067"/>
    <property type="match status" value="1"/>
</dbReference>
<keyword evidence="2" id="KW-1185">Reference proteome</keyword>
<organism evidence="1 2">
    <name type="scientific">Stieleria marina</name>
    <dbReference type="NCBI Taxonomy" id="1930275"/>
    <lineage>
        <taxon>Bacteria</taxon>
        <taxon>Pseudomonadati</taxon>
        <taxon>Planctomycetota</taxon>
        <taxon>Planctomycetia</taxon>
        <taxon>Pirellulales</taxon>
        <taxon>Pirellulaceae</taxon>
        <taxon>Stieleria</taxon>
    </lineage>
</organism>
<dbReference type="AlphaFoldDB" id="A0A517NXT9"/>
<dbReference type="InterPro" id="IPR017504">
    <property type="entry name" value="CHP03067_Planctomycetes"/>
</dbReference>
<evidence type="ECO:0000313" key="1">
    <source>
        <dbReference type="EMBL" id="QDT11944.1"/>
    </source>
</evidence>
<protein>
    <submittedName>
        <fullName evidence="1">Uncharacterized protein</fullName>
    </submittedName>
</protein>
<reference evidence="1 2" key="1">
    <citation type="submission" date="2019-02" db="EMBL/GenBank/DDBJ databases">
        <title>Deep-cultivation of Planctomycetes and their phenomic and genomic characterization uncovers novel biology.</title>
        <authorList>
            <person name="Wiegand S."/>
            <person name="Jogler M."/>
            <person name="Boedeker C."/>
            <person name="Pinto D."/>
            <person name="Vollmers J."/>
            <person name="Rivas-Marin E."/>
            <person name="Kohn T."/>
            <person name="Peeters S.H."/>
            <person name="Heuer A."/>
            <person name="Rast P."/>
            <person name="Oberbeckmann S."/>
            <person name="Bunk B."/>
            <person name="Jeske O."/>
            <person name="Meyerdierks A."/>
            <person name="Storesund J.E."/>
            <person name="Kallscheuer N."/>
            <person name="Luecker S."/>
            <person name="Lage O.M."/>
            <person name="Pohl T."/>
            <person name="Merkel B.J."/>
            <person name="Hornburger P."/>
            <person name="Mueller R.-W."/>
            <person name="Bruemmer F."/>
            <person name="Labrenz M."/>
            <person name="Spormann A.M."/>
            <person name="Op den Camp H."/>
            <person name="Overmann J."/>
            <person name="Amann R."/>
            <person name="Jetten M.S.M."/>
            <person name="Mascher T."/>
            <person name="Medema M.H."/>
            <person name="Devos D.P."/>
            <person name="Kaster A.-K."/>
            <person name="Ovreas L."/>
            <person name="Rohde M."/>
            <person name="Galperin M.Y."/>
            <person name="Jogler C."/>
        </authorList>
    </citation>
    <scope>NUCLEOTIDE SEQUENCE [LARGE SCALE GENOMIC DNA]</scope>
    <source>
        <strain evidence="1 2">K23_9</strain>
    </source>
</reference>
<accession>A0A517NXT9</accession>
<name>A0A517NXT9_9BACT</name>
<evidence type="ECO:0000313" key="2">
    <source>
        <dbReference type="Proteomes" id="UP000319817"/>
    </source>
</evidence>
<dbReference type="RefSeq" id="WP_419189141.1">
    <property type="nucleotide sequence ID" value="NZ_CP036526.1"/>
</dbReference>
<dbReference type="Proteomes" id="UP000319817">
    <property type="component" value="Chromosome"/>
</dbReference>
<gene>
    <name evidence="1" type="ORF">K239x_39460</name>
</gene>
<sequence length="175" mass="19406">MNNQAITTVMFIVLAAVATVAVSKEPTESNAVLKLLQGVWEIEEGVNQGKELLEDALKGTTPVVKGKTIVTYDRDQKETYRASFTLDVTKEPVLINMVTQMKQFPDAKAFGILKFEGDDEFSLAYGLPGTPRPTKFKSPVGGKVMLFELEKEDRFDRHDIVHEHNTAVASCHHAV</sequence>